<name>A0A9P8NWJ4_9ASCO</name>
<evidence type="ECO:0000256" key="1">
    <source>
        <dbReference type="SAM" id="Phobius"/>
    </source>
</evidence>
<evidence type="ECO:0000259" key="2">
    <source>
        <dbReference type="Pfam" id="PF00149"/>
    </source>
</evidence>
<dbReference type="InterPro" id="IPR050126">
    <property type="entry name" value="Ap4A_hydrolase"/>
</dbReference>
<keyword evidence="4" id="KW-1185">Reference proteome</keyword>
<keyword evidence="1" id="KW-0812">Transmembrane</keyword>
<dbReference type="GO" id="GO:0016791">
    <property type="term" value="F:phosphatase activity"/>
    <property type="evidence" value="ECO:0007669"/>
    <property type="project" value="TreeGrafter"/>
</dbReference>
<dbReference type="InterPro" id="IPR029052">
    <property type="entry name" value="Metallo-depent_PP-like"/>
</dbReference>
<dbReference type="Proteomes" id="UP000769157">
    <property type="component" value="Unassembled WGS sequence"/>
</dbReference>
<dbReference type="GO" id="GO:0000298">
    <property type="term" value="F:endopolyphosphatase activity"/>
    <property type="evidence" value="ECO:0007669"/>
    <property type="project" value="TreeGrafter"/>
</dbReference>
<dbReference type="AlphaFoldDB" id="A0A9P8NWJ4"/>
<evidence type="ECO:0000313" key="3">
    <source>
        <dbReference type="EMBL" id="KAH3661598.1"/>
    </source>
</evidence>
<feature type="domain" description="Calcineurin-like phosphoesterase" evidence="2">
    <location>
        <begin position="139"/>
        <end position="246"/>
    </location>
</feature>
<gene>
    <name evidence="3" type="ORF">OGAPHI_006446</name>
</gene>
<evidence type="ECO:0000313" key="4">
    <source>
        <dbReference type="Proteomes" id="UP000769157"/>
    </source>
</evidence>
<protein>
    <recommendedName>
        <fullName evidence="2">Calcineurin-like phosphoesterase domain-containing protein</fullName>
    </recommendedName>
</protein>
<dbReference type="EMBL" id="JAEUBE010000439">
    <property type="protein sequence ID" value="KAH3661598.1"/>
    <property type="molecule type" value="Genomic_DNA"/>
</dbReference>
<dbReference type="OrthoDB" id="10267127at2759"/>
<dbReference type="InterPro" id="IPR004843">
    <property type="entry name" value="Calcineurin-like_PHP"/>
</dbReference>
<feature type="transmembrane region" description="Helical" evidence="1">
    <location>
        <begin position="35"/>
        <end position="55"/>
    </location>
</feature>
<organism evidence="3 4">
    <name type="scientific">Ogataea philodendri</name>
    <dbReference type="NCBI Taxonomy" id="1378263"/>
    <lineage>
        <taxon>Eukaryota</taxon>
        <taxon>Fungi</taxon>
        <taxon>Dikarya</taxon>
        <taxon>Ascomycota</taxon>
        <taxon>Saccharomycotina</taxon>
        <taxon>Pichiomycetes</taxon>
        <taxon>Pichiales</taxon>
        <taxon>Pichiaceae</taxon>
        <taxon>Ogataea</taxon>
    </lineage>
</organism>
<dbReference type="PANTHER" id="PTHR42850:SF4">
    <property type="entry name" value="ZINC-DEPENDENT ENDOPOLYPHOSPHATASE"/>
    <property type="match status" value="1"/>
</dbReference>
<dbReference type="RefSeq" id="XP_046058711.1">
    <property type="nucleotide sequence ID" value="XM_046207734.1"/>
</dbReference>
<keyword evidence="1" id="KW-1133">Transmembrane helix</keyword>
<accession>A0A9P8NWJ4</accession>
<sequence length="422" mass="47595">MVSETTPLQDEYEYDEEDIHPFELMLKKTVSKKPVIWGLSLLIGGPLIYFLLVFLPNLAPPAADIPDLTMVSSPSVYLHPLIPPKAHRSEIEQQLKDPESPVKIVPDFEKWELLDSSSKLFKKHFDKSDIDESLKPVKRIILIGDVHGSLFELQKLLKKIGYDGGHRDQIFLVGDFLAKGKNSIGVLDYVIQNRIGCVIGNHEWEVLKRYAQFHGLPALTVNGTTTPDYHASEQYDLDDLMRIAKHLTPEHIEYLAQCPIIQELGPVPRLTNKKQTKYAPVPADGVAVHGGLVWNIEDLEDQDPESVLTMRNLLPPDWVIPTDNRHDSVDGVKSKAWSKFWTKYQREVVANNTDEDPFTLGTKVYYGHDAKRGLVAKEFSTGLDSGCVYGAQLSAEIIWSEVIQGKSKDAIVYKRMLSQVNC</sequence>
<dbReference type="CDD" id="cd00144">
    <property type="entry name" value="MPP_PPP_family"/>
    <property type="match status" value="1"/>
</dbReference>
<dbReference type="Pfam" id="PF00149">
    <property type="entry name" value="Metallophos"/>
    <property type="match status" value="1"/>
</dbReference>
<dbReference type="SUPFAM" id="SSF56300">
    <property type="entry name" value="Metallo-dependent phosphatases"/>
    <property type="match status" value="1"/>
</dbReference>
<keyword evidence="1" id="KW-0472">Membrane</keyword>
<dbReference type="GeneID" id="70238410"/>
<comment type="caution">
    <text evidence="3">The sequence shown here is derived from an EMBL/GenBank/DDBJ whole genome shotgun (WGS) entry which is preliminary data.</text>
</comment>
<reference evidence="3" key="2">
    <citation type="submission" date="2021-01" db="EMBL/GenBank/DDBJ databases">
        <authorList>
            <person name="Schikora-Tamarit M.A."/>
        </authorList>
    </citation>
    <scope>NUCLEOTIDE SEQUENCE</scope>
    <source>
        <strain evidence="3">CBS6075</strain>
    </source>
</reference>
<proteinExistence type="predicted"/>
<reference evidence="3" key="1">
    <citation type="journal article" date="2021" name="Open Biol.">
        <title>Shared evolutionary footprints suggest mitochondrial oxidative damage underlies multiple complex I losses in fungi.</title>
        <authorList>
            <person name="Schikora-Tamarit M.A."/>
            <person name="Marcet-Houben M."/>
            <person name="Nosek J."/>
            <person name="Gabaldon T."/>
        </authorList>
    </citation>
    <scope>NUCLEOTIDE SEQUENCE</scope>
    <source>
        <strain evidence="3">CBS6075</strain>
    </source>
</reference>
<dbReference type="GO" id="GO:0006798">
    <property type="term" value="P:polyphosphate catabolic process"/>
    <property type="evidence" value="ECO:0007669"/>
    <property type="project" value="TreeGrafter"/>
</dbReference>
<dbReference type="Gene3D" id="3.60.21.10">
    <property type="match status" value="1"/>
</dbReference>
<dbReference type="GO" id="GO:0005737">
    <property type="term" value="C:cytoplasm"/>
    <property type="evidence" value="ECO:0007669"/>
    <property type="project" value="TreeGrafter"/>
</dbReference>
<dbReference type="PANTHER" id="PTHR42850">
    <property type="entry name" value="METALLOPHOSPHOESTERASE"/>
    <property type="match status" value="1"/>
</dbReference>